<dbReference type="Gramene" id="RZC48202">
    <property type="protein sequence ID" value="RZC48202"/>
    <property type="gene ID" value="C5167_041165"/>
</dbReference>
<proteinExistence type="inferred from homology"/>
<dbReference type="Proteomes" id="UP000316621">
    <property type="component" value="Chromosome 1"/>
</dbReference>
<dbReference type="FunFam" id="3.30.559.10:FF:000015">
    <property type="entry name" value="Spermidine hydroxycinnamoyl transferase"/>
    <property type="match status" value="1"/>
</dbReference>
<evidence type="ECO:0000256" key="2">
    <source>
        <dbReference type="ARBA" id="ARBA00022679"/>
    </source>
</evidence>
<organism evidence="4 5">
    <name type="scientific">Papaver somniferum</name>
    <name type="common">Opium poppy</name>
    <dbReference type="NCBI Taxonomy" id="3469"/>
    <lineage>
        <taxon>Eukaryota</taxon>
        <taxon>Viridiplantae</taxon>
        <taxon>Streptophyta</taxon>
        <taxon>Embryophyta</taxon>
        <taxon>Tracheophyta</taxon>
        <taxon>Spermatophyta</taxon>
        <taxon>Magnoliopsida</taxon>
        <taxon>Ranunculales</taxon>
        <taxon>Papaveraceae</taxon>
        <taxon>Papaveroideae</taxon>
        <taxon>Papaver</taxon>
    </lineage>
</organism>
<keyword evidence="5" id="KW-1185">Reference proteome</keyword>
<dbReference type="EMBL" id="CM010715">
    <property type="protein sequence ID" value="RZC48202.1"/>
    <property type="molecule type" value="Genomic_DNA"/>
</dbReference>
<keyword evidence="3" id="KW-0012">Acyltransferase</keyword>
<sequence length="437" mass="48276">MKINIKESIMVPPAEETPHRNLWNSNLDLVVAPKFHTPCVYFYRPDGASNFFDSTLLKEALSKVLVPFYPVAGRLIRDENGRVEIDCNGEGVLFVEAETTSVIDEFGDFAPTLEFRQLIPTVQFSGDMSSYPLLVVQVTHFKCGGVSLGVGKEHHVADGPSGLHFINSWSEMARGLKLTVPPFIDRTLLRAHDPPTPAFHHIEYPPAPPMKTPSHSPNSQPAQGSSVAIFKFTRDQLNTLKSKSREGTEKVVASYSSYEMLAAHVWRSACRARDLPADQETKLYIVTNGRSRLRPTLPLGYFGNVLFSATPIAVSGDLFSKPLTYAASRIHDAILRMDDEYLRSAIDHLELQANITALARGAHTFRGSNMAITSWVGLGLHDADFGWGRPIFAGPGGVGVEGLSYVLPSPVNDGSLWLAISLQSHHMERFDKIVYDF</sequence>
<dbReference type="GO" id="GO:0016747">
    <property type="term" value="F:acyltransferase activity, transferring groups other than amino-acyl groups"/>
    <property type="evidence" value="ECO:0007669"/>
    <property type="project" value="UniProtKB-ARBA"/>
</dbReference>
<gene>
    <name evidence="4" type="ORF">C5167_041165</name>
</gene>
<dbReference type="InterPro" id="IPR050317">
    <property type="entry name" value="Plant_Fungal_Acyltransferase"/>
</dbReference>
<accession>A0A4Y7IKE3</accession>
<reference evidence="4 5" key="1">
    <citation type="journal article" date="2018" name="Science">
        <title>The opium poppy genome and morphinan production.</title>
        <authorList>
            <person name="Guo L."/>
            <person name="Winzer T."/>
            <person name="Yang X."/>
            <person name="Li Y."/>
            <person name="Ning Z."/>
            <person name="He Z."/>
            <person name="Teodor R."/>
            <person name="Lu Y."/>
            <person name="Bowser T.A."/>
            <person name="Graham I.A."/>
            <person name="Ye K."/>
        </authorList>
    </citation>
    <scope>NUCLEOTIDE SEQUENCE [LARGE SCALE GENOMIC DNA]</scope>
    <source>
        <strain evidence="5">cv. HN1</strain>
        <tissue evidence="4">Leaves</tissue>
    </source>
</reference>
<dbReference type="AlphaFoldDB" id="A0A4Y7IKE3"/>
<name>A0A4Y7IKE3_PAPSO</name>
<dbReference type="Pfam" id="PF02458">
    <property type="entry name" value="Transferase"/>
    <property type="match status" value="1"/>
</dbReference>
<protein>
    <recommendedName>
        <fullName evidence="6">Shikimate O-hydroxycinnamoyltransferase</fullName>
    </recommendedName>
</protein>
<evidence type="ECO:0000313" key="4">
    <source>
        <dbReference type="EMBL" id="RZC48202.1"/>
    </source>
</evidence>
<evidence type="ECO:0000313" key="5">
    <source>
        <dbReference type="Proteomes" id="UP000316621"/>
    </source>
</evidence>
<dbReference type="PANTHER" id="PTHR31642">
    <property type="entry name" value="TRICHOTHECENE 3-O-ACETYLTRANSFERASE"/>
    <property type="match status" value="1"/>
</dbReference>
<comment type="similarity">
    <text evidence="1">Belongs to the plant acyltransferase family.</text>
</comment>
<dbReference type="Gene3D" id="3.30.559.10">
    <property type="entry name" value="Chloramphenicol acetyltransferase-like domain"/>
    <property type="match status" value="2"/>
</dbReference>
<keyword evidence="2" id="KW-0808">Transferase</keyword>
<evidence type="ECO:0008006" key="6">
    <source>
        <dbReference type="Google" id="ProtNLM"/>
    </source>
</evidence>
<dbReference type="OMA" id="NTRNATM"/>
<dbReference type="FunFam" id="3.30.559.10:FF:000008">
    <property type="entry name" value="Tryptamine hydroxycinnamoyl transferase"/>
    <property type="match status" value="1"/>
</dbReference>
<evidence type="ECO:0000256" key="3">
    <source>
        <dbReference type="ARBA" id="ARBA00023315"/>
    </source>
</evidence>
<evidence type="ECO:0000256" key="1">
    <source>
        <dbReference type="ARBA" id="ARBA00009861"/>
    </source>
</evidence>
<dbReference type="InterPro" id="IPR023213">
    <property type="entry name" value="CAT-like_dom_sf"/>
</dbReference>
<dbReference type="PANTHER" id="PTHR31642:SF11">
    <property type="entry name" value="SHIKIMATE O-HYDROXYCINNAMOYLTRANSFERASE"/>
    <property type="match status" value="1"/>
</dbReference>
<dbReference type="STRING" id="3469.A0A4Y7IKE3"/>
<dbReference type="OrthoDB" id="671439at2759"/>